<dbReference type="Gene3D" id="3.40.50.720">
    <property type="entry name" value="NAD(P)-binding Rossmann-like Domain"/>
    <property type="match status" value="2"/>
</dbReference>
<evidence type="ECO:0000259" key="1">
    <source>
        <dbReference type="Pfam" id="PF02826"/>
    </source>
</evidence>
<name>A0ABR8VNG1_9BACI</name>
<dbReference type="InterPro" id="IPR036291">
    <property type="entry name" value="NAD(P)-bd_dom_sf"/>
</dbReference>
<dbReference type="Pfam" id="PF16924">
    <property type="entry name" value="DpaA_N"/>
    <property type="match status" value="1"/>
</dbReference>
<keyword evidence="4" id="KW-1185">Reference proteome</keyword>
<dbReference type="InterPro" id="IPR006140">
    <property type="entry name" value="D-isomer_DH_NAD-bd"/>
</dbReference>
<organism evidence="3 4">
    <name type="scientific">Bacillus norwichensis</name>
    <dbReference type="NCBI Taxonomy" id="2762217"/>
    <lineage>
        <taxon>Bacteria</taxon>
        <taxon>Bacillati</taxon>
        <taxon>Bacillota</taxon>
        <taxon>Bacilli</taxon>
        <taxon>Bacillales</taxon>
        <taxon>Bacillaceae</taxon>
        <taxon>Bacillus</taxon>
    </lineage>
</organism>
<dbReference type="EMBL" id="JACSPV010000027">
    <property type="protein sequence ID" value="MBD8006300.1"/>
    <property type="molecule type" value="Genomic_DNA"/>
</dbReference>
<dbReference type="InterPro" id="IPR031629">
    <property type="entry name" value="DpaA_N"/>
</dbReference>
<dbReference type="NCBIfam" id="NF006162">
    <property type="entry name" value="PRK08306.1"/>
    <property type="match status" value="1"/>
</dbReference>
<dbReference type="Proteomes" id="UP000648182">
    <property type="component" value="Unassembled WGS sequence"/>
</dbReference>
<evidence type="ECO:0000259" key="2">
    <source>
        <dbReference type="Pfam" id="PF16924"/>
    </source>
</evidence>
<dbReference type="NCBIfam" id="TIGR02853">
    <property type="entry name" value="spore_dpaA"/>
    <property type="match status" value="1"/>
</dbReference>
<feature type="domain" description="Dipicolinate synthase subunit A N-terminal" evidence="2">
    <location>
        <begin position="7"/>
        <end position="122"/>
    </location>
</feature>
<sequence length="290" mass="31222">MGENLNLLIIGGDQRYLEVIDQLAAKGIDIDLAGFDQMTFSHPAINNKKLDQVDFELIDAILLPLHGTSADGEVDAVYSDEPMNLSFEMLRQTPKHCVVYTGISNGYLDEAVNQAGRSLVRLTDRDDLSILNSIPTAEATLKIAIEETDYTIHGSQVMVLGFGRTGVTLARLFSAVGAKVSVAARKDSDFARISEMGMCPVHLDHLADYISETDICINTVPHMILDTAVLSKMESSSLIIDIASKPGGTDFAFAREKGLKAVHALGLPGKTAPKTAGEIVSGVLYKLLTS</sequence>
<dbReference type="InterPro" id="IPR014215">
    <property type="entry name" value="Dipicolinic_acid_synth_A"/>
</dbReference>
<dbReference type="SUPFAM" id="SSF51735">
    <property type="entry name" value="NAD(P)-binding Rossmann-fold domains"/>
    <property type="match status" value="1"/>
</dbReference>
<reference evidence="3 4" key="1">
    <citation type="submission" date="2020-08" db="EMBL/GenBank/DDBJ databases">
        <title>A Genomic Blueprint of the Chicken Gut Microbiome.</title>
        <authorList>
            <person name="Gilroy R."/>
            <person name="Ravi A."/>
            <person name="Getino M."/>
            <person name="Pursley I."/>
            <person name="Horton D.L."/>
            <person name="Alikhan N.-F."/>
            <person name="Baker D."/>
            <person name="Gharbi K."/>
            <person name="Hall N."/>
            <person name="Watson M."/>
            <person name="Adriaenssens E.M."/>
            <person name="Foster-Nyarko E."/>
            <person name="Jarju S."/>
            <person name="Secka A."/>
            <person name="Antonio M."/>
            <person name="Oren A."/>
            <person name="Chaudhuri R."/>
            <person name="La Ragione R.M."/>
            <person name="Hildebrand F."/>
            <person name="Pallen M.J."/>
        </authorList>
    </citation>
    <scope>NUCLEOTIDE SEQUENCE [LARGE SCALE GENOMIC DNA]</scope>
    <source>
        <strain evidence="3 4">Sa1BUA2</strain>
    </source>
</reference>
<evidence type="ECO:0000313" key="4">
    <source>
        <dbReference type="Proteomes" id="UP000648182"/>
    </source>
</evidence>
<feature type="domain" description="D-isomer specific 2-hydroxyacid dehydrogenase NAD-binding" evidence="1">
    <location>
        <begin position="150"/>
        <end position="243"/>
    </location>
</feature>
<gene>
    <name evidence="3" type="primary">dpsA</name>
    <name evidence="3" type="ORF">H9631_14560</name>
</gene>
<comment type="caution">
    <text evidence="3">The sequence shown here is derived from an EMBL/GenBank/DDBJ whole genome shotgun (WGS) entry which is preliminary data.</text>
</comment>
<evidence type="ECO:0000313" key="3">
    <source>
        <dbReference type="EMBL" id="MBD8006300.1"/>
    </source>
</evidence>
<proteinExistence type="predicted"/>
<protein>
    <submittedName>
        <fullName evidence="3">Dipicolinate synthase subunit DpsA</fullName>
    </submittedName>
</protein>
<accession>A0ABR8VNG1</accession>
<dbReference type="Pfam" id="PF02826">
    <property type="entry name" value="2-Hacid_dh_C"/>
    <property type="match status" value="1"/>
</dbReference>